<reference evidence="2 3" key="1">
    <citation type="journal article" date="2015" name="Genome Biol. Evol.">
        <title>Comparative Genomics of a Bacterivorous Green Alga Reveals Evolutionary Causalities and Consequences of Phago-Mixotrophic Mode of Nutrition.</title>
        <authorList>
            <person name="Burns J.A."/>
            <person name="Paasch A."/>
            <person name="Narechania A."/>
            <person name="Kim E."/>
        </authorList>
    </citation>
    <scope>NUCLEOTIDE SEQUENCE [LARGE SCALE GENOMIC DNA]</scope>
    <source>
        <strain evidence="2 3">PLY_AMNH</strain>
    </source>
</reference>
<keyword evidence="3" id="KW-1185">Reference proteome</keyword>
<dbReference type="EMBL" id="LGRX02025232">
    <property type="protein sequence ID" value="KAK3252755.1"/>
    <property type="molecule type" value="Genomic_DNA"/>
</dbReference>
<dbReference type="AlphaFoldDB" id="A0AAE0CEP9"/>
<protein>
    <submittedName>
        <fullName evidence="2">Uncharacterized protein</fullName>
    </submittedName>
</protein>
<accession>A0AAE0CEP9</accession>
<evidence type="ECO:0000313" key="3">
    <source>
        <dbReference type="Proteomes" id="UP001190700"/>
    </source>
</evidence>
<keyword evidence="1" id="KW-0175">Coiled coil</keyword>
<sequence>MVPPGGAPPADVAAQLAALTEALAQQQRQHAETMAAMQAQLAAQEARANAAATKAAADAAQLLANRQAANAFQTELSLLAASPMVTEAWSLQELDVLTEVLVFHGARPASFPLLAHVCPRLATENPVLLTGDLLTVEWAAAFVFCLKRRLAEWQSFVVMVDPQHLVARSPAAGSTLLEFRAWFRLRAVQFGFKILQEFYCQLIKQVAAGTASMEQGQWNLLWSEFQLVKFREGVDLFVPSSVRAEGQPLAKKPKPAVPSAPKTPPAAKKKIQACFGFNRASGCKRQGCTHPHVCSKSWVVLPPRKHPGTMFALMFCPCPKP</sequence>
<proteinExistence type="predicted"/>
<organism evidence="2 3">
    <name type="scientific">Cymbomonas tetramitiformis</name>
    <dbReference type="NCBI Taxonomy" id="36881"/>
    <lineage>
        <taxon>Eukaryota</taxon>
        <taxon>Viridiplantae</taxon>
        <taxon>Chlorophyta</taxon>
        <taxon>Pyramimonadophyceae</taxon>
        <taxon>Pyramimonadales</taxon>
        <taxon>Pyramimonadaceae</taxon>
        <taxon>Cymbomonas</taxon>
    </lineage>
</organism>
<feature type="coiled-coil region" evidence="1">
    <location>
        <begin position="16"/>
        <end position="54"/>
    </location>
</feature>
<comment type="caution">
    <text evidence="2">The sequence shown here is derived from an EMBL/GenBank/DDBJ whole genome shotgun (WGS) entry which is preliminary data.</text>
</comment>
<name>A0AAE0CEP9_9CHLO</name>
<dbReference type="Proteomes" id="UP001190700">
    <property type="component" value="Unassembled WGS sequence"/>
</dbReference>
<evidence type="ECO:0000313" key="2">
    <source>
        <dbReference type="EMBL" id="KAK3252755.1"/>
    </source>
</evidence>
<gene>
    <name evidence="2" type="ORF">CYMTET_37965</name>
</gene>
<evidence type="ECO:0000256" key="1">
    <source>
        <dbReference type="SAM" id="Coils"/>
    </source>
</evidence>